<keyword evidence="2" id="KW-0472">Membrane</keyword>
<protein>
    <recommendedName>
        <fullName evidence="5">DUF1682 domain-containing protein</fullName>
    </recommendedName>
</protein>
<keyword evidence="4" id="KW-1185">Reference proteome</keyword>
<feature type="transmembrane region" description="Helical" evidence="2">
    <location>
        <begin position="12"/>
        <end position="32"/>
    </location>
</feature>
<gene>
    <name evidence="3" type="ORF">LGH70_17155</name>
</gene>
<accession>A0ABS8AK19</accession>
<feature type="region of interest" description="Disordered" evidence="1">
    <location>
        <begin position="90"/>
        <end position="128"/>
    </location>
</feature>
<reference evidence="3" key="1">
    <citation type="submission" date="2021-10" db="EMBL/GenBank/DDBJ databases">
        <authorList>
            <person name="Dean J.D."/>
            <person name="Kim M.K."/>
            <person name="Newey C.N."/>
            <person name="Stoker T.S."/>
            <person name="Thompson D.W."/>
            <person name="Grose J.H."/>
        </authorList>
    </citation>
    <scope>NUCLEOTIDE SEQUENCE</scope>
    <source>
        <strain evidence="3">BT635</strain>
    </source>
</reference>
<keyword evidence="2" id="KW-0812">Transmembrane</keyword>
<comment type="caution">
    <text evidence="3">The sequence shown here is derived from an EMBL/GenBank/DDBJ whole genome shotgun (WGS) entry which is preliminary data.</text>
</comment>
<dbReference type="EMBL" id="JAJADQ010000009">
    <property type="protein sequence ID" value="MCB2379329.1"/>
    <property type="molecule type" value="Genomic_DNA"/>
</dbReference>
<feature type="transmembrane region" description="Helical" evidence="2">
    <location>
        <begin position="44"/>
        <end position="61"/>
    </location>
</feature>
<dbReference type="RefSeq" id="WP_226188079.1">
    <property type="nucleotide sequence ID" value="NZ_JAJADQ010000009.1"/>
</dbReference>
<evidence type="ECO:0000256" key="1">
    <source>
        <dbReference type="SAM" id="MobiDB-lite"/>
    </source>
</evidence>
<evidence type="ECO:0000313" key="4">
    <source>
        <dbReference type="Proteomes" id="UP001165297"/>
    </source>
</evidence>
<sequence>MNRKFWLLRGLKIAFLGALFILVMGFGTRALWNWLVPELFHGPFISFWQALGLLLLTRLLTGFRGGGGRPNFSRKWQKHKNDWKQRMETRMASMTPEEQEKFRQKMRASCGPPWMRRGAEPAPTTATE</sequence>
<evidence type="ECO:0000256" key="2">
    <source>
        <dbReference type="SAM" id="Phobius"/>
    </source>
</evidence>
<name>A0ABS8AK19_9BACT</name>
<keyword evidence="2" id="KW-1133">Transmembrane helix</keyword>
<dbReference type="Proteomes" id="UP001165297">
    <property type="component" value="Unassembled WGS sequence"/>
</dbReference>
<evidence type="ECO:0008006" key="5">
    <source>
        <dbReference type="Google" id="ProtNLM"/>
    </source>
</evidence>
<evidence type="ECO:0000313" key="3">
    <source>
        <dbReference type="EMBL" id="MCB2379329.1"/>
    </source>
</evidence>
<organism evidence="3 4">
    <name type="scientific">Hymenobacter nitidus</name>
    <dbReference type="NCBI Taxonomy" id="2880929"/>
    <lineage>
        <taxon>Bacteria</taxon>
        <taxon>Pseudomonadati</taxon>
        <taxon>Bacteroidota</taxon>
        <taxon>Cytophagia</taxon>
        <taxon>Cytophagales</taxon>
        <taxon>Hymenobacteraceae</taxon>
        <taxon>Hymenobacter</taxon>
    </lineage>
</organism>
<proteinExistence type="predicted"/>